<reference evidence="1 2" key="1">
    <citation type="submission" date="2022-07" db="EMBL/GenBank/DDBJ databases">
        <title>Genome sequence of Terrisporobacter mayombei DSM6539.</title>
        <authorList>
            <person name="Boeer T."/>
            <person name="Bengelsdorf F.R."/>
            <person name="Daniel R."/>
            <person name="Poehlein A."/>
        </authorList>
    </citation>
    <scope>NUCLEOTIDE SEQUENCE [LARGE SCALE GENOMIC DNA]</scope>
    <source>
        <strain evidence="1 2">DSM 6539</strain>
    </source>
</reference>
<dbReference type="Proteomes" id="UP001235030">
    <property type="component" value="Chromosome"/>
</dbReference>
<dbReference type="EMBL" id="CP101637">
    <property type="protein sequence ID" value="WMT83317.1"/>
    <property type="molecule type" value="Genomic_DNA"/>
</dbReference>
<proteinExistence type="predicted"/>
<evidence type="ECO:0008006" key="3">
    <source>
        <dbReference type="Google" id="ProtNLM"/>
    </source>
</evidence>
<dbReference type="SUPFAM" id="SSF56784">
    <property type="entry name" value="HAD-like"/>
    <property type="match status" value="1"/>
</dbReference>
<sequence length="262" mass="30563">MVIFSDLDRSIIYSSKFLKDINENSYECIELKDNKEISYVSFKTMEILKTINENTLFIPTTTRTREQFERINFNKYNINFDYAITSNGGCILKNNRPLLGWQEEVEKIKKSSESINVMLDLFEPYTKMNGVTNFRVAENLFFYIVVDFKEFDIMSIYNYISILNNKNWIYYVSGRKIYLLPKGITKESAIEYICKVENIESFAVIGDSNMDRGMLNITDNAYVLKHGDLNTNDIKGEFIRSMEEGIKGTEEVLLNLLEKISL</sequence>
<name>A0ABY9Q5Q9_9FIRM</name>
<dbReference type="RefSeq" id="WP_228106120.1">
    <property type="nucleotide sequence ID" value="NZ_CP101637.1"/>
</dbReference>
<keyword evidence="2" id="KW-1185">Reference proteome</keyword>
<dbReference type="InterPro" id="IPR023214">
    <property type="entry name" value="HAD_sf"/>
</dbReference>
<dbReference type="InterPro" id="IPR036412">
    <property type="entry name" value="HAD-like_sf"/>
</dbReference>
<dbReference type="Gene3D" id="3.40.50.1000">
    <property type="entry name" value="HAD superfamily/HAD-like"/>
    <property type="match status" value="2"/>
</dbReference>
<evidence type="ECO:0000313" key="1">
    <source>
        <dbReference type="EMBL" id="WMT83317.1"/>
    </source>
</evidence>
<protein>
    <recommendedName>
        <fullName evidence="3">Sucrose phosphatase-like domain-containing protein</fullName>
    </recommendedName>
</protein>
<accession>A0ABY9Q5Q9</accession>
<evidence type="ECO:0000313" key="2">
    <source>
        <dbReference type="Proteomes" id="UP001235030"/>
    </source>
</evidence>
<organism evidence="1 2">
    <name type="scientific">Terrisporobacter mayombei</name>
    <dbReference type="NCBI Taxonomy" id="1541"/>
    <lineage>
        <taxon>Bacteria</taxon>
        <taxon>Bacillati</taxon>
        <taxon>Bacillota</taxon>
        <taxon>Clostridia</taxon>
        <taxon>Peptostreptococcales</taxon>
        <taxon>Peptostreptococcaceae</taxon>
        <taxon>Terrisporobacter</taxon>
    </lineage>
</organism>
<dbReference type="Pfam" id="PF08282">
    <property type="entry name" value="Hydrolase_3"/>
    <property type="match status" value="1"/>
</dbReference>
<gene>
    <name evidence="1" type="ORF">TEMA_38280</name>
</gene>